<feature type="compositionally biased region" description="Pro residues" evidence="1">
    <location>
        <begin position="153"/>
        <end position="163"/>
    </location>
</feature>
<evidence type="ECO:0000256" key="2">
    <source>
        <dbReference type="SAM" id="Phobius"/>
    </source>
</evidence>
<dbReference type="GO" id="GO:0008104">
    <property type="term" value="P:intracellular protein localization"/>
    <property type="evidence" value="ECO:0007669"/>
    <property type="project" value="TreeGrafter"/>
</dbReference>
<reference evidence="5" key="1">
    <citation type="journal article" date="2020" name="Stud. Mycol.">
        <title>101 Dothideomycetes genomes: A test case for predicting lifestyles and emergence of pathogens.</title>
        <authorList>
            <person name="Haridas S."/>
            <person name="Albert R."/>
            <person name="Binder M."/>
            <person name="Bloem J."/>
            <person name="LaButti K."/>
            <person name="Salamov A."/>
            <person name="Andreopoulos B."/>
            <person name="Baker S."/>
            <person name="Barry K."/>
            <person name="Bills G."/>
            <person name="Bluhm B."/>
            <person name="Cannon C."/>
            <person name="Castanera R."/>
            <person name="Culley D."/>
            <person name="Daum C."/>
            <person name="Ezra D."/>
            <person name="Gonzalez J."/>
            <person name="Henrissat B."/>
            <person name="Kuo A."/>
            <person name="Liang C."/>
            <person name="Lipzen A."/>
            <person name="Lutzoni F."/>
            <person name="Magnuson J."/>
            <person name="Mondo S."/>
            <person name="Nolan M."/>
            <person name="Ohm R."/>
            <person name="Pangilinan J."/>
            <person name="Park H.-J."/>
            <person name="Ramirez L."/>
            <person name="Alfaro M."/>
            <person name="Sun H."/>
            <person name="Tritt A."/>
            <person name="Yoshinaga Y."/>
            <person name="Zwiers L.-H."/>
            <person name="Turgeon B."/>
            <person name="Goodwin S."/>
            <person name="Spatafora J."/>
            <person name="Crous P."/>
            <person name="Grigoriev I."/>
        </authorList>
    </citation>
    <scope>NUCLEOTIDE SEQUENCE [LARGE SCALE GENOMIC DNA]</scope>
    <source>
        <strain evidence="5">CECT 20119</strain>
    </source>
</reference>
<keyword evidence="2" id="KW-1133">Transmembrane helix</keyword>
<evidence type="ECO:0000313" key="5">
    <source>
        <dbReference type="Proteomes" id="UP000799538"/>
    </source>
</evidence>
<feature type="transmembrane region" description="Helical" evidence="2">
    <location>
        <begin position="299"/>
        <end position="319"/>
    </location>
</feature>
<feature type="region of interest" description="Disordered" evidence="1">
    <location>
        <begin position="85"/>
        <end position="187"/>
    </location>
</feature>
<gene>
    <name evidence="4" type="ORF">BDZ85DRAFT_129546</name>
</gene>
<dbReference type="InterPro" id="IPR016137">
    <property type="entry name" value="RGS"/>
</dbReference>
<evidence type="ECO:0000256" key="1">
    <source>
        <dbReference type="SAM" id="MobiDB-lite"/>
    </source>
</evidence>
<dbReference type="OrthoDB" id="5584247at2759"/>
<accession>A0A6A6GAD0</accession>
<feature type="transmembrane region" description="Helical" evidence="2">
    <location>
        <begin position="352"/>
        <end position="374"/>
    </location>
</feature>
<dbReference type="PANTHER" id="PTHR13155:SF1">
    <property type="entry name" value="A-KINASE ANCHOR PROTEIN 10, MITOCHONDRIAL"/>
    <property type="match status" value="1"/>
</dbReference>
<dbReference type="InterPro" id="IPR036305">
    <property type="entry name" value="RGS_sf"/>
</dbReference>
<dbReference type="InterPro" id="IPR052246">
    <property type="entry name" value="Cell_Polariz_PKAAnc"/>
</dbReference>
<dbReference type="EMBL" id="ML992508">
    <property type="protein sequence ID" value="KAF2222559.1"/>
    <property type="molecule type" value="Genomic_DNA"/>
</dbReference>
<evidence type="ECO:0000259" key="3">
    <source>
        <dbReference type="PROSITE" id="PS50132"/>
    </source>
</evidence>
<sequence length="379" mass="42415">MSAPSTAHIERNRLPNLWEVLSRTTKAPVDLYSFYIYMRDTQRSVDYLDFWLDVSQHMSLCRHYVRGLRRSVLIDTPDAASKRSSAILGDYPDTSYMGPSYTDRGRDDSVAGPSTFERKSTSDQRLSAFLRENGTGIKHSPTNSRGSANSNEPTPPSEQPPRPSFMASSQSGSPANESSPGTSNVGRADIRASAEKILYTYLLAGSEREIILPVGILDDITMAIERDGRDDPEVFDAAKDYVFQAMERDAFPGFLRMKALGNVVQPGMLLRLIAGLVSLFAAFWTGFVLIFLDYGRGTRCWLVLPFLAGIYFLASHQYMLDPLLALVGYSEYTFMHFQRVKEPFVRKLLNKRALMCLGVIFLITAALCLLFILVPGKRL</sequence>
<evidence type="ECO:0000313" key="4">
    <source>
        <dbReference type="EMBL" id="KAF2222559.1"/>
    </source>
</evidence>
<keyword evidence="2" id="KW-0812">Transmembrane</keyword>
<dbReference type="Proteomes" id="UP000799538">
    <property type="component" value="Unassembled WGS sequence"/>
</dbReference>
<feature type="transmembrane region" description="Helical" evidence="2">
    <location>
        <begin position="268"/>
        <end position="292"/>
    </location>
</feature>
<dbReference type="GO" id="GO:0005886">
    <property type="term" value="C:plasma membrane"/>
    <property type="evidence" value="ECO:0007669"/>
    <property type="project" value="TreeGrafter"/>
</dbReference>
<protein>
    <submittedName>
        <fullName evidence="4">Regulator of G-protein signaling domain-containing protein</fullName>
    </submittedName>
</protein>
<dbReference type="PANTHER" id="PTHR13155">
    <property type="entry name" value="A-KINASE ANCHOR PROTEINS"/>
    <property type="match status" value="1"/>
</dbReference>
<dbReference type="PROSITE" id="PS50132">
    <property type="entry name" value="RGS"/>
    <property type="match status" value="1"/>
</dbReference>
<keyword evidence="5" id="KW-1185">Reference proteome</keyword>
<name>A0A6A6GAD0_9PEZI</name>
<proteinExistence type="predicted"/>
<keyword evidence="2" id="KW-0472">Membrane</keyword>
<dbReference type="Pfam" id="PF00615">
    <property type="entry name" value="RGS"/>
    <property type="match status" value="1"/>
</dbReference>
<dbReference type="AlphaFoldDB" id="A0A6A6GAD0"/>
<dbReference type="InterPro" id="IPR044926">
    <property type="entry name" value="RGS_subdomain_2"/>
</dbReference>
<dbReference type="SUPFAM" id="SSF48097">
    <property type="entry name" value="Regulator of G-protein signaling, RGS"/>
    <property type="match status" value="1"/>
</dbReference>
<dbReference type="SMART" id="SM00315">
    <property type="entry name" value="RGS"/>
    <property type="match status" value="1"/>
</dbReference>
<feature type="compositionally biased region" description="Polar residues" evidence="1">
    <location>
        <begin position="166"/>
        <end position="185"/>
    </location>
</feature>
<organism evidence="4 5">
    <name type="scientific">Elsinoe ampelina</name>
    <dbReference type="NCBI Taxonomy" id="302913"/>
    <lineage>
        <taxon>Eukaryota</taxon>
        <taxon>Fungi</taxon>
        <taxon>Dikarya</taxon>
        <taxon>Ascomycota</taxon>
        <taxon>Pezizomycotina</taxon>
        <taxon>Dothideomycetes</taxon>
        <taxon>Dothideomycetidae</taxon>
        <taxon>Myriangiales</taxon>
        <taxon>Elsinoaceae</taxon>
        <taxon>Elsinoe</taxon>
    </lineage>
</organism>
<feature type="domain" description="RGS" evidence="3">
    <location>
        <begin position="194"/>
        <end position="256"/>
    </location>
</feature>
<dbReference type="Gene3D" id="1.10.167.10">
    <property type="entry name" value="Regulator of G-protein Signalling 4, domain 2"/>
    <property type="match status" value="1"/>
</dbReference>